<keyword evidence="1" id="KW-0805">Transcription regulation</keyword>
<sequence>MELSLSQNPLHTNSDFESSGDYRIGSSSHCLWHSFSLPNANQSMKVVTINVGEGCDVMESIVDVARRSQASLVVHGASGTVASATLHNTVRGAPTYRIYGPFNLLSLTGSYFYTPHDTHLPGATSSLSFGIQLCTYSRIICGRTTGTVIAGGDVILIVSTFKNPKINKYVPEGEERDNVDNDNNNNHDPGYLAAFNSAVESKADE</sequence>
<dbReference type="InterPro" id="IPR005175">
    <property type="entry name" value="PPC_dom"/>
</dbReference>
<dbReference type="InterPro" id="IPR014476">
    <property type="entry name" value="AHL15-29"/>
</dbReference>
<proteinExistence type="predicted"/>
<dbReference type="AlphaFoldDB" id="A0AA86VQ38"/>
<dbReference type="SUPFAM" id="SSF117856">
    <property type="entry name" value="AF0104/ALDC/Ptd012-like"/>
    <property type="match status" value="1"/>
</dbReference>
<gene>
    <name evidence="7" type="ORF">AYBTSS11_LOCUS20539</name>
</gene>
<protein>
    <recommendedName>
        <fullName evidence="6">PPC domain-containing protein</fullName>
    </recommendedName>
</protein>
<feature type="region of interest" description="Disordered" evidence="5">
    <location>
        <begin position="171"/>
        <end position="205"/>
    </location>
</feature>
<dbReference type="GO" id="GO:0003700">
    <property type="term" value="F:DNA-binding transcription factor activity"/>
    <property type="evidence" value="ECO:0007669"/>
    <property type="project" value="TreeGrafter"/>
</dbReference>
<keyword evidence="3" id="KW-0804">Transcription</keyword>
<dbReference type="PANTHER" id="PTHR31100">
    <property type="entry name" value="AT-HOOK MOTIF NUCLEAR-LOCALIZED PROTEIN 15"/>
    <property type="match status" value="1"/>
</dbReference>
<evidence type="ECO:0000259" key="6">
    <source>
        <dbReference type="PROSITE" id="PS51742"/>
    </source>
</evidence>
<keyword evidence="4" id="KW-0539">Nucleus</keyword>
<evidence type="ECO:0000256" key="5">
    <source>
        <dbReference type="SAM" id="MobiDB-lite"/>
    </source>
</evidence>
<dbReference type="PANTHER" id="PTHR31100:SF63">
    <property type="entry name" value="AT-HOOK MOTIF NUCLEAR-LOCALIZED PROTEIN"/>
    <property type="match status" value="1"/>
</dbReference>
<dbReference type="PROSITE" id="PS51742">
    <property type="entry name" value="PPC"/>
    <property type="match status" value="1"/>
</dbReference>
<name>A0AA86VQ38_9FABA</name>
<dbReference type="GO" id="GO:0003680">
    <property type="term" value="F:minor groove of adenine-thymine-rich DNA binding"/>
    <property type="evidence" value="ECO:0007669"/>
    <property type="project" value="InterPro"/>
</dbReference>
<evidence type="ECO:0000313" key="7">
    <source>
        <dbReference type="EMBL" id="CAJ1964854.1"/>
    </source>
</evidence>
<feature type="domain" description="PPC" evidence="6">
    <location>
        <begin position="41"/>
        <end position="182"/>
    </location>
</feature>
<keyword evidence="2" id="KW-0238">DNA-binding</keyword>
<organism evidence="7 8">
    <name type="scientific">Sphenostylis stenocarpa</name>
    <dbReference type="NCBI Taxonomy" id="92480"/>
    <lineage>
        <taxon>Eukaryota</taxon>
        <taxon>Viridiplantae</taxon>
        <taxon>Streptophyta</taxon>
        <taxon>Embryophyta</taxon>
        <taxon>Tracheophyta</taxon>
        <taxon>Spermatophyta</taxon>
        <taxon>Magnoliopsida</taxon>
        <taxon>eudicotyledons</taxon>
        <taxon>Gunneridae</taxon>
        <taxon>Pentapetalae</taxon>
        <taxon>rosids</taxon>
        <taxon>fabids</taxon>
        <taxon>Fabales</taxon>
        <taxon>Fabaceae</taxon>
        <taxon>Papilionoideae</taxon>
        <taxon>50 kb inversion clade</taxon>
        <taxon>NPAAA clade</taxon>
        <taxon>indigoferoid/millettioid clade</taxon>
        <taxon>Phaseoleae</taxon>
        <taxon>Sphenostylis</taxon>
    </lineage>
</organism>
<evidence type="ECO:0000256" key="3">
    <source>
        <dbReference type="ARBA" id="ARBA00023163"/>
    </source>
</evidence>
<evidence type="ECO:0000313" key="8">
    <source>
        <dbReference type="Proteomes" id="UP001189624"/>
    </source>
</evidence>
<evidence type="ECO:0000256" key="1">
    <source>
        <dbReference type="ARBA" id="ARBA00023015"/>
    </source>
</evidence>
<reference evidence="7" key="1">
    <citation type="submission" date="2023-10" db="EMBL/GenBank/DDBJ databases">
        <authorList>
            <person name="Domelevo Entfellner J.-B."/>
        </authorList>
    </citation>
    <scope>NUCLEOTIDE SEQUENCE</scope>
</reference>
<dbReference type="EMBL" id="OY731403">
    <property type="protein sequence ID" value="CAJ1964854.1"/>
    <property type="molecule type" value="Genomic_DNA"/>
</dbReference>
<dbReference type="Pfam" id="PF03479">
    <property type="entry name" value="PCC"/>
    <property type="match status" value="1"/>
</dbReference>
<accession>A0AA86VQ38</accession>
<dbReference type="Gramene" id="rna-AYBTSS11_LOCUS20539">
    <property type="protein sequence ID" value="CAJ1964854.1"/>
    <property type="gene ID" value="gene-AYBTSS11_LOCUS20539"/>
</dbReference>
<evidence type="ECO:0000256" key="2">
    <source>
        <dbReference type="ARBA" id="ARBA00023125"/>
    </source>
</evidence>
<keyword evidence="8" id="KW-1185">Reference proteome</keyword>
<dbReference type="GO" id="GO:0005634">
    <property type="term" value="C:nucleus"/>
    <property type="evidence" value="ECO:0007669"/>
    <property type="project" value="TreeGrafter"/>
</dbReference>
<dbReference type="Proteomes" id="UP001189624">
    <property type="component" value="Chromosome 6"/>
</dbReference>
<evidence type="ECO:0000256" key="4">
    <source>
        <dbReference type="ARBA" id="ARBA00023242"/>
    </source>
</evidence>
<dbReference type="Gene3D" id="3.30.1330.80">
    <property type="entry name" value="Hypothetical protein, similar to alpha- acetolactate decarboxylase, domain 2"/>
    <property type="match status" value="1"/>
</dbReference>